<dbReference type="GO" id="GO:0045893">
    <property type="term" value="P:positive regulation of DNA-templated transcription"/>
    <property type="evidence" value="ECO:0007669"/>
    <property type="project" value="TreeGrafter"/>
</dbReference>
<dbReference type="EMBL" id="JABSTU010000001">
    <property type="protein sequence ID" value="KAH8038450.1"/>
    <property type="molecule type" value="Genomic_DNA"/>
</dbReference>
<reference evidence="2" key="2">
    <citation type="submission" date="2021-09" db="EMBL/GenBank/DDBJ databases">
        <authorList>
            <person name="Jia N."/>
            <person name="Wang J."/>
            <person name="Shi W."/>
            <person name="Du L."/>
            <person name="Sun Y."/>
            <person name="Zhan W."/>
            <person name="Jiang J."/>
            <person name="Wang Q."/>
            <person name="Zhang B."/>
            <person name="Ji P."/>
            <person name="Sakyi L.B."/>
            <person name="Cui X."/>
            <person name="Yuan T."/>
            <person name="Jiang B."/>
            <person name="Yang W."/>
            <person name="Lam T.T.-Y."/>
            <person name="Chang Q."/>
            <person name="Ding S."/>
            <person name="Wang X."/>
            <person name="Zhu J."/>
            <person name="Ruan X."/>
            <person name="Zhao L."/>
            <person name="Wei J."/>
            <person name="Que T."/>
            <person name="Du C."/>
            <person name="Cheng J."/>
            <person name="Dai P."/>
            <person name="Han X."/>
            <person name="Huang E."/>
            <person name="Gao Y."/>
            <person name="Liu J."/>
            <person name="Shao H."/>
            <person name="Ye R."/>
            <person name="Li L."/>
            <person name="Wei W."/>
            <person name="Wang X."/>
            <person name="Wang C."/>
            <person name="Huo Q."/>
            <person name="Li W."/>
            <person name="Guo W."/>
            <person name="Chen H."/>
            <person name="Chen S."/>
            <person name="Zhou L."/>
            <person name="Zhou L."/>
            <person name="Ni X."/>
            <person name="Tian J."/>
            <person name="Zhou Y."/>
            <person name="Sheng Y."/>
            <person name="Liu T."/>
            <person name="Pan Y."/>
            <person name="Xia L."/>
            <person name="Li J."/>
            <person name="Zhao F."/>
            <person name="Cao W."/>
        </authorList>
    </citation>
    <scope>NUCLEOTIDE SEQUENCE</scope>
    <source>
        <strain evidence="2">Rmic-2018</strain>
        <tissue evidence="2">Larvae</tissue>
    </source>
</reference>
<feature type="domain" description="Myb/SANT-like DNA-binding" evidence="1">
    <location>
        <begin position="299"/>
        <end position="383"/>
    </location>
</feature>
<dbReference type="Pfam" id="PF13837">
    <property type="entry name" value="Myb_DNA-bind_4"/>
    <property type="match status" value="1"/>
</dbReference>
<dbReference type="InterPro" id="IPR044822">
    <property type="entry name" value="Myb_DNA-bind_4"/>
</dbReference>
<dbReference type="GO" id="GO:0016604">
    <property type="term" value="C:nuclear body"/>
    <property type="evidence" value="ECO:0007669"/>
    <property type="project" value="TreeGrafter"/>
</dbReference>
<proteinExistence type="predicted"/>
<dbReference type="PANTHER" id="PTHR22666">
    <property type="entry name" value="MYB_SANT-LIKE DNA-BINDING DOMAIN-CONTAINING PROTEIN 1"/>
    <property type="match status" value="1"/>
</dbReference>
<gene>
    <name evidence="2" type="ORF">HPB51_001565</name>
</gene>
<organism evidence="2 3">
    <name type="scientific">Rhipicephalus microplus</name>
    <name type="common">Cattle tick</name>
    <name type="synonym">Boophilus microplus</name>
    <dbReference type="NCBI Taxonomy" id="6941"/>
    <lineage>
        <taxon>Eukaryota</taxon>
        <taxon>Metazoa</taxon>
        <taxon>Ecdysozoa</taxon>
        <taxon>Arthropoda</taxon>
        <taxon>Chelicerata</taxon>
        <taxon>Arachnida</taxon>
        <taxon>Acari</taxon>
        <taxon>Parasitiformes</taxon>
        <taxon>Ixodida</taxon>
        <taxon>Ixodoidea</taxon>
        <taxon>Ixodidae</taxon>
        <taxon>Rhipicephalinae</taxon>
        <taxon>Rhipicephalus</taxon>
        <taxon>Boophilus</taxon>
    </lineage>
</organism>
<dbReference type="PANTHER" id="PTHR22666:SF3">
    <property type="entry name" value="MYB_SANT-LIKE DNA-BINDING DOMAIN-CONTAINING PROTEIN 1"/>
    <property type="match status" value="1"/>
</dbReference>
<dbReference type="InterPro" id="IPR026095">
    <property type="entry name" value="Myb/SANT-like_DNA-bd_dom_prot"/>
</dbReference>
<reference evidence="2" key="1">
    <citation type="journal article" date="2020" name="Cell">
        <title>Large-Scale Comparative Analyses of Tick Genomes Elucidate Their Genetic Diversity and Vector Capacities.</title>
        <authorList>
            <consortium name="Tick Genome and Microbiome Consortium (TIGMIC)"/>
            <person name="Jia N."/>
            <person name="Wang J."/>
            <person name="Shi W."/>
            <person name="Du L."/>
            <person name="Sun Y."/>
            <person name="Zhan W."/>
            <person name="Jiang J.F."/>
            <person name="Wang Q."/>
            <person name="Zhang B."/>
            <person name="Ji P."/>
            <person name="Bell-Sakyi L."/>
            <person name="Cui X.M."/>
            <person name="Yuan T.T."/>
            <person name="Jiang B.G."/>
            <person name="Yang W.F."/>
            <person name="Lam T.T."/>
            <person name="Chang Q.C."/>
            <person name="Ding S.J."/>
            <person name="Wang X.J."/>
            <person name="Zhu J.G."/>
            <person name="Ruan X.D."/>
            <person name="Zhao L."/>
            <person name="Wei J.T."/>
            <person name="Ye R.Z."/>
            <person name="Que T.C."/>
            <person name="Du C.H."/>
            <person name="Zhou Y.H."/>
            <person name="Cheng J.X."/>
            <person name="Dai P.F."/>
            <person name="Guo W.B."/>
            <person name="Han X.H."/>
            <person name="Huang E.J."/>
            <person name="Li L.F."/>
            <person name="Wei W."/>
            <person name="Gao Y.C."/>
            <person name="Liu J.Z."/>
            <person name="Shao H.Z."/>
            <person name="Wang X."/>
            <person name="Wang C.C."/>
            <person name="Yang T.C."/>
            <person name="Huo Q.B."/>
            <person name="Li W."/>
            <person name="Chen H.Y."/>
            <person name="Chen S.E."/>
            <person name="Zhou L.G."/>
            <person name="Ni X.B."/>
            <person name="Tian J.H."/>
            <person name="Sheng Y."/>
            <person name="Liu T."/>
            <person name="Pan Y.S."/>
            <person name="Xia L.Y."/>
            <person name="Li J."/>
            <person name="Zhao F."/>
            <person name="Cao W.C."/>
        </authorList>
    </citation>
    <scope>NUCLEOTIDE SEQUENCE</scope>
    <source>
        <strain evidence="2">Rmic-2018</strain>
    </source>
</reference>
<evidence type="ECO:0000313" key="2">
    <source>
        <dbReference type="EMBL" id="KAH8038450.1"/>
    </source>
</evidence>
<dbReference type="Gene3D" id="1.10.10.60">
    <property type="entry name" value="Homeodomain-like"/>
    <property type="match status" value="1"/>
</dbReference>
<keyword evidence="3" id="KW-1185">Reference proteome</keyword>
<evidence type="ECO:0000259" key="1">
    <source>
        <dbReference type="Pfam" id="PF13837"/>
    </source>
</evidence>
<dbReference type="AlphaFoldDB" id="A0A9J6EVT4"/>
<name>A0A9J6EVT4_RHIMP</name>
<dbReference type="Proteomes" id="UP000821866">
    <property type="component" value="Chromosome 1"/>
</dbReference>
<evidence type="ECO:0000313" key="3">
    <source>
        <dbReference type="Proteomes" id="UP000821866"/>
    </source>
</evidence>
<protein>
    <recommendedName>
        <fullName evidence="1">Myb/SANT-like DNA-binding domain-containing protein</fullName>
    </recommendedName>
</protein>
<dbReference type="VEuPathDB" id="VectorBase:LOC119187134"/>
<comment type="caution">
    <text evidence="2">The sequence shown here is derived from an EMBL/GenBank/DDBJ whole genome shotgun (WGS) entry which is preliminary data.</text>
</comment>
<accession>A0A9J6EVT4</accession>
<sequence length="413" mass="45966">MFALVRFLDSDHAHDTRRYVVRVEDIHDFHPKHETDFDGKAVYVVHWEDEANGDDTATEKEARESPKRIPIPKIAVEEGSDVEGAVTKKATAARMKKTAVNRTAAKKDRYEQILKKQMSHALRQNSEQTAKRILSHKKARLVVKETAQAIWSQKGLASRSVKGGVAPGRRNLGEVAKPALTPEKVAVLEEDKEVSSRICVPWLHCVPAYAKMAAARSDQLHPLALARMGAPLQQLFSNLLGYNASAISRGDAPSRAAPFCTSEESVAIVCLPVIQVVRVRASMANSADQAAGAPRKRQRQQWSEAETWSLIRLWEDNLHSLRAQKHNGEVYANIAAACADVPPTKDQVHTKIENLTHTYRKCLKENTTGSSPPSWPFFAEIHRFLESLPVNDPSLMEEGGWNQIEPSKQESLS</sequence>
<dbReference type="VEuPathDB" id="VectorBase:LOC119168515"/>